<dbReference type="AlphaFoldDB" id="A0A6G1KQH7"/>
<gene>
    <name evidence="11" type="ORF">K504DRAFT_496983</name>
</gene>
<comment type="pathway">
    <text evidence="1">Purine metabolism; IMP biosynthesis via de novo pathway; N(2)-formyl-N(1)-(5-phospho-D-ribosyl)glycinamide from N(1)-(5-phospho-D-ribosyl)glycinamide (10-formyl THF route): step 1/1.</text>
</comment>
<comment type="catalytic activity">
    <reaction evidence="9">
        <text>N(1)-(5-phospho-beta-D-ribosyl)glycinamide + (6R)-10-formyltetrahydrofolate = N(2)-formyl-N(1)-(5-phospho-beta-D-ribosyl)glycinamide + (6S)-5,6,7,8-tetrahydrofolate + H(+)</text>
        <dbReference type="Rhea" id="RHEA:15053"/>
        <dbReference type="ChEBI" id="CHEBI:15378"/>
        <dbReference type="ChEBI" id="CHEBI:57453"/>
        <dbReference type="ChEBI" id="CHEBI:143788"/>
        <dbReference type="ChEBI" id="CHEBI:147286"/>
        <dbReference type="ChEBI" id="CHEBI:195366"/>
        <dbReference type="EC" id="2.1.2.2"/>
    </reaction>
</comment>
<name>A0A6G1KQH7_9PLEO</name>
<dbReference type="InterPro" id="IPR002376">
    <property type="entry name" value="Formyl_transf_N"/>
</dbReference>
<evidence type="ECO:0000256" key="8">
    <source>
        <dbReference type="ARBA" id="ARBA00041682"/>
    </source>
</evidence>
<dbReference type="SUPFAM" id="SSF53328">
    <property type="entry name" value="Formyltransferase"/>
    <property type="match status" value="1"/>
</dbReference>
<organism evidence="11 12">
    <name type="scientific">Pleomassaria siparia CBS 279.74</name>
    <dbReference type="NCBI Taxonomy" id="1314801"/>
    <lineage>
        <taxon>Eukaryota</taxon>
        <taxon>Fungi</taxon>
        <taxon>Dikarya</taxon>
        <taxon>Ascomycota</taxon>
        <taxon>Pezizomycotina</taxon>
        <taxon>Dothideomycetes</taxon>
        <taxon>Pleosporomycetidae</taxon>
        <taxon>Pleosporales</taxon>
        <taxon>Pleomassariaceae</taxon>
        <taxon>Pleomassaria</taxon>
    </lineage>
</organism>
<dbReference type="PANTHER" id="PTHR43369">
    <property type="entry name" value="PHOSPHORIBOSYLGLYCINAMIDE FORMYLTRANSFERASE"/>
    <property type="match status" value="1"/>
</dbReference>
<dbReference type="EC" id="2.1.2.2" evidence="2"/>
<evidence type="ECO:0000259" key="10">
    <source>
        <dbReference type="Pfam" id="PF00551"/>
    </source>
</evidence>
<evidence type="ECO:0000256" key="6">
    <source>
        <dbReference type="ARBA" id="ARBA00038440"/>
    </source>
</evidence>
<evidence type="ECO:0000256" key="2">
    <source>
        <dbReference type="ARBA" id="ARBA00012254"/>
    </source>
</evidence>
<sequence>MSPPSTYNITVLISGGGTNLQALIDACGTPALPNTRIVHVISNRQKAYGLERAKQASIPTTYHSLPAYKKQHPDTPSGISAARSQYDADLASIILSHSPRPDVIVCAGWMHIFSPSFLTPITTTTTPPNGIKVINLHPALPGEFPGASAIKMAWEAGKRGETKRTGVMIHELIVELDAGDAVVTKEVELREGETLDDLESRIHTVEHGLIVEGTRTVLEKLNR</sequence>
<dbReference type="GO" id="GO:0006189">
    <property type="term" value="P:'de novo' IMP biosynthetic process"/>
    <property type="evidence" value="ECO:0007669"/>
    <property type="project" value="InterPro"/>
</dbReference>
<dbReference type="OrthoDB" id="5575075at2759"/>
<accession>A0A6G1KQH7</accession>
<evidence type="ECO:0000313" key="11">
    <source>
        <dbReference type="EMBL" id="KAF2715099.1"/>
    </source>
</evidence>
<dbReference type="FunFam" id="3.40.50.170:FF:000009">
    <property type="entry name" value="Phosphoribosylglycinamide formyltransferase (Eurofung)"/>
    <property type="match status" value="1"/>
</dbReference>
<evidence type="ECO:0000256" key="4">
    <source>
        <dbReference type="ARBA" id="ARBA00022679"/>
    </source>
</evidence>
<dbReference type="PANTHER" id="PTHR43369:SF2">
    <property type="entry name" value="PHOSPHORIBOSYLGLYCINAMIDE FORMYLTRANSFERASE"/>
    <property type="match status" value="1"/>
</dbReference>
<dbReference type="GO" id="GO:0005737">
    <property type="term" value="C:cytoplasm"/>
    <property type="evidence" value="ECO:0007669"/>
    <property type="project" value="TreeGrafter"/>
</dbReference>
<evidence type="ECO:0000256" key="7">
    <source>
        <dbReference type="ARBA" id="ARBA00041324"/>
    </source>
</evidence>
<dbReference type="InterPro" id="IPR004607">
    <property type="entry name" value="GART"/>
</dbReference>
<dbReference type="NCBIfam" id="TIGR00639">
    <property type="entry name" value="PurN"/>
    <property type="match status" value="1"/>
</dbReference>
<evidence type="ECO:0000313" key="12">
    <source>
        <dbReference type="Proteomes" id="UP000799428"/>
    </source>
</evidence>
<feature type="domain" description="Formyl transferase N-terminal" evidence="10">
    <location>
        <begin position="8"/>
        <end position="212"/>
    </location>
</feature>
<protein>
    <recommendedName>
        <fullName evidence="3">Phosphoribosylglycinamide formyltransferase</fullName>
        <ecNumber evidence="2">2.1.2.2</ecNumber>
    </recommendedName>
    <alternativeName>
        <fullName evidence="8">5'-phosphoribosylglycinamide transformylase</fullName>
    </alternativeName>
    <alternativeName>
        <fullName evidence="7">GAR transformylase</fullName>
    </alternativeName>
</protein>
<reference evidence="11" key="1">
    <citation type="journal article" date="2020" name="Stud. Mycol.">
        <title>101 Dothideomycetes genomes: a test case for predicting lifestyles and emergence of pathogens.</title>
        <authorList>
            <person name="Haridas S."/>
            <person name="Albert R."/>
            <person name="Binder M."/>
            <person name="Bloem J."/>
            <person name="Labutti K."/>
            <person name="Salamov A."/>
            <person name="Andreopoulos B."/>
            <person name="Baker S."/>
            <person name="Barry K."/>
            <person name="Bills G."/>
            <person name="Bluhm B."/>
            <person name="Cannon C."/>
            <person name="Castanera R."/>
            <person name="Culley D."/>
            <person name="Daum C."/>
            <person name="Ezra D."/>
            <person name="Gonzalez J."/>
            <person name="Henrissat B."/>
            <person name="Kuo A."/>
            <person name="Liang C."/>
            <person name="Lipzen A."/>
            <person name="Lutzoni F."/>
            <person name="Magnuson J."/>
            <person name="Mondo S."/>
            <person name="Nolan M."/>
            <person name="Ohm R."/>
            <person name="Pangilinan J."/>
            <person name="Park H.-J."/>
            <person name="Ramirez L."/>
            <person name="Alfaro M."/>
            <person name="Sun H."/>
            <person name="Tritt A."/>
            <person name="Yoshinaga Y."/>
            <person name="Zwiers L.-H."/>
            <person name="Turgeon B."/>
            <person name="Goodwin S."/>
            <person name="Spatafora J."/>
            <person name="Crous P."/>
            <person name="Grigoriev I."/>
        </authorList>
    </citation>
    <scope>NUCLEOTIDE SEQUENCE</scope>
    <source>
        <strain evidence="11">CBS 279.74</strain>
    </source>
</reference>
<dbReference type="EMBL" id="MU005764">
    <property type="protein sequence ID" value="KAF2715099.1"/>
    <property type="molecule type" value="Genomic_DNA"/>
</dbReference>
<keyword evidence="12" id="KW-1185">Reference proteome</keyword>
<proteinExistence type="inferred from homology"/>
<dbReference type="GO" id="GO:0004644">
    <property type="term" value="F:phosphoribosylglycinamide formyltransferase activity"/>
    <property type="evidence" value="ECO:0007669"/>
    <property type="project" value="UniProtKB-EC"/>
</dbReference>
<keyword evidence="5" id="KW-0658">Purine biosynthesis</keyword>
<dbReference type="Proteomes" id="UP000799428">
    <property type="component" value="Unassembled WGS sequence"/>
</dbReference>
<dbReference type="HAMAP" id="MF_01930">
    <property type="entry name" value="PurN"/>
    <property type="match status" value="1"/>
</dbReference>
<comment type="similarity">
    <text evidence="6">Belongs to the GART family.</text>
</comment>
<dbReference type="InterPro" id="IPR036477">
    <property type="entry name" value="Formyl_transf_N_sf"/>
</dbReference>
<dbReference type="Pfam" id="PF00551">
    <property type="entry name" value="Formyl_trans_N"/>
    <property type="match status" value="1"/>
</dbReference>
<evidence type="ECO:0000256" key="9">
    <source>
        <dbReference type="ARBA" id="ARBA00047664"/>
    </source>
</evidence>
<evidence type="ECO:0000256" key="3">
    <source>
        <dbReference type="ARBA" id="ARBA00022076"/>
    </source>
</evidence>
<evidence type="ECO:0000256" key="1">
    <source>
        <dbReference type="ARBA" id="ARBA00005054"/>
    </source>
</evidence>
<evidence type="ECO:0000256" key="5">
    <source>
        <dbReference type="ARBA" id="ARBA00022755"/>
    </source>
</evidence>
<dbReference type="Gene3D" id="3.40.50.170">
    <property type="entry name" value="Formyl transferase, N-terminal domain"/>
    <property type="match status" value="1"/>
</dbReference>
<keyword evidence="4 11" id="KW-0808">Transferase</keyword>